<name>A0A6A6DKY4_9PEZI</name>
<reference evidence="2" key="1">
    <citation type="journal article" date="2020" name="Stud. Mycol.">
        <title>101 Dothideomycetes genomes: a test case for predicting lifestyles and emergence of pathogens.</title>
        <authorList>
            <person name="Haridas S."/>
            <person name="Albert R."/>
            <person name="Binder M."/>
            <person name="Bloem J."/>
            <person name="Labutti K."/>
            <person name="Salamov A."/>
            <person name="Andreopoulos B."/>
            <person name="Baker S."/>
            <person name="Barry K."/>
            <person name="Bills G."/>
            <person name="Bluhm B."/>
            <person name="Cannon C."/>
            <person name="Castanera R."/>
            <person name="Culley D."/>
            <person name="Daum C."/>
            <person name="Ezra D."/>
            <person name="Gonzalez J."/>
            <person name="Henrissat B."/>
            <person name="Kuo A."/>
            <person name="Liang C."/>
            <person name="Lipzen A."/>
            <person name="Lutzoni F."/>
            <person name="Magnuson J."/>
            <person name="Mondo S."/>
            <person name="Nolan M."/>
            <person name="Ohm R."/>
            <person name="Pangilinan J."/>
            <person name="Park H.-J."/>
            <person name="Ramirez L."/>
            <person name="Alfaro M."/>
            <person name="Sun H."/>
            <person name="Tritt A."/>
            <person name="Yoshinaga Y."/>
            <person name="Zwiers L.-H."/>
            <person name="Turgeon B."/>
            <person name="Goodwin S."/>
            <person name="Spatafora J."/>
            <person name="Crous P."/>
            <person name="Grigoriev I."/>
        </authorList>
    </citation>
    <scope>NUCLEOTIDE SEQUENCE</scope>
    <source>
        <strain evidence="2">CBS 207.26</strain>
    </source>
</reference>
<evidence type="ECO:0000313" key="3">
    <source>
        <dbReference type="Proteomes" id="UP000800200"/>
    </source>
</evidence>
<evidence type="ECO:0000256" key="1">
    <source>
        <dbReference type="SAM" id="Phobius"/>
    </source>
</evidence>
<dbReference type="EMBL" id="ML994674">
    <property type="protein sequence ID" value="KAF2178590.1"/>
    <property type="molecule type" value="Genomic_DNA"/>
</dbReference>
<evidence type="ECO:0000313" key="2">
    <source>
        <dbReference type="EMBL" id="KAF2178590.1"/>
    </source>
</evidence>
<sequence length="112" mass="11968">MADTHYDPGDKDAPVPGTVRLVDLVGIMHAQRTKGRQKDIVHVPAPSVGADDLLSWSPLRTALSSTCMCVYTLIIGIASAAIYSVLQPISEDTGPTLDGSNSEAIYMFLFFG</sequence>
<protein>
    <submittedName>
        <fullName evidence="2">Uncharacterized protein</fullName>
    </submittedName>
</protein>
<dbReference type="Proteomes" id="UP000800200">
    <property type="component" value="Unassembled WGS sequence"/>
</dbReference>
<keyword evidence="1" id="KW-0472">Membrane</keyword>
<keyword evidence="1" id="KW-0812">Transmembrane</keyword>
<organism evidence="2 3">
    <name type="scientific">Zopfia rhizophila CBS 207.26</name>
    <dbReference type="NCBI Taxonomy" id="1314779"/>
    <lineage>
        <taxon>Eukaryota</taxon>
        <taxon>Fungi</taxon>
        <taxon>Dikarya</taxon>
        <taxon>Ascomycota</taxon>
        <taxon>Pezizomycotina</taxon>
        <taxon>Dothideomycetes</taxon>
        <taxon>Dothideomycetes incertae sedis</taxon>
        <taxon>Zopfiaceae</taxon>
        <taxon>Zopfia</taxon>
    </lineage>
</organism>
<dbReference type="AlphaFoldDB" id="A0A6A6DKY4"/>
<dbReference type="OrthoDB" id="5215911at2759"/>
<gene>
    <name evidence="2" type="ORF">K469DRAFT_675523</name>
</gene>
<keyword evidence="1" id="KW-1133">Transmembrane helix</keyword>
<accession>A0A6A6DKY4</accession>
<proteinExistence type="predicted"/>
<keyword evidence="3" id="KW-1185">Reference proteome</keyword>
<feature type="transmembrane region" description="Helical" evidence="1">
    <location>
        <begin position="62"/>
        <end position="86"/>
    </location>
</feature>